<proteinExistence type="predicted"/>
<sequence>MLSTFSRAHSLEIPDAEVEFPTVNCDLDTPDLLEICISDELWIELPEHTSEMEAPYTNVSEIETHHGSGRDDLFESVHAVAKEACTPPLKRSKRISSKAKIDTLRSEVKRLSSQLQQLSQEDSADRAIFTNRHRIKMWKQIATRQLEQRQNSEMENAKLRVMLKLQIEEALSLKRVLKRRKKLAVMADMLRMPKEARLQW</sequence>
<organism evidence="1 2">
    <name type="scientific">Phytophthora fragariae</name>
    <dbReference type="NCBI Taxonomy" id="53985"/>
    <lineage>
        <taxon>Eukaryota</taxon>
        <taxon>Sar</taxon>
        <taxon>Stramenopiles</taxon>
        <taxon>Oomycota</taxon>
        <taxon>Peronosporomycetes</taxon>
        <taxon>Peronosporales</taxon>
        <taxon>Peronosporaceae</taxon>
        <taxon>Phytophthora</taxon>
    </lineage>
</organism>
<name>A0A6G0QPG1_9STRA</name>
<evidence type="ECO:0000313" key="2">
    <source>
        <dbReference type="Proteomes" id="UP000486351"/>
    </source>
</evidence>
<evidence type="ECO:0000313" key="1">
    <source>
        <dbReference type="EMBL" id="KAE9296621.1"/>
    </source>
</evidence>
<protein>
    <submittedName>
        <fullName evidence="1">Uncharacterized protein</fullName>
    </submittedName>
</protein>
<dbReference type="AlphaFoldDB" id="A0A6G0QPG1"/>
<dbReference type="Proteomes" id="UP000486351">
    <property type="component" value="Unassembled WGS sequence"/>
</dbReference>
<comment type="caution">
    <text evidence="1">The sequence shown here is derived from an EMBL/GenBank/DDBJ whole genome shotgun (WGS) entry which is preliminary data.</text>
</comment>
<accession>A0A6G0QPG1</accession>
<reference evidence="1 2" key="1">
    <citation type="submission" date="2018-09" db="EMBL/GenBank/DDBJ databases">
        <title>Genomic investigation of the strawberry pathogen Phytophthora fragariae indicates pathogenicity is determined by transcriptional variation in three key races.</title>
        <authorList>
            <person name="Adams T.M."/>
            <person name="Armitage A.D."/>
            <person name="Sobczyk M.K."/>
            <person name="Bates H.J."/>
            <person name="Dunwell J.M."/>
            <person name="Nellist C.F."/>
            <person name="Harrison R.J."/>
        </authorList>
    </citation>
    <scope>NUCLEOTIDE SEQUENCE [LARGE SCALE GENOMIC DNA]</scope>
    <source>
        <strain evidence="1 2">NOV-77</strain>
    </source>
</reference>
<dbReference type="EMBL" id="QXFY01002490">
    <property type="protein sequence ID" value="KAE9296621.1"/>
    <property type="molecule type" value="Genomic_DNA"/>
</dbReference>
<gene>
    <name evidence="1" type="ORF">PF008_g23950</name>
</gene>